<comment type="caution">
    <text evidence="2">The sequence shown here is derived from an EMBL/GenBank/DDBJ whole genome shotgun (WGS) entry which is preliminary data.</text>
</comment>
<dbReference type="InterPro" id="IPR036249">
    <property type="entry name" value="Thioredoxin-like_sf"/>
</dbReference>
<protein>
    <submittedName>
        <fullName evidence="2">NrdH-redoxin</fullName>
    </submittedName>
</protein>
<gene>
    <name evidence="2" type="ORF">BKK64_11200</name>
</gene>
<reference evidence="2 3" key="1">
    <citation type="submission" date="2016-10" db="EMBL/GenBank/DDBJ databases">
        <title>Draft Genome Sequence of one Bacillus cereus strain isolated from pooled breast milk.</title>
        <authorList>
            <person name="Woudstra C."/>
            <person name="Chamoin A."/>
            <person name="Gentil S."/>
            <person name="Rambeloson T."/>
            <person name="Delannoye S."/>
            <person name="Heinnekine J.A."/>
            <person name="Herbin S."/>
            <person name="Fach P."/>
        </authorList>
    </citation>
    <scope>NUCLEOTIDE SEQUENCE [LARGE SCALE GENOMIC DNA]</scope>
    <source>
        <strain evidence="2 3">16SBCL1279</strain>
    </source>
</reference>
<dbReference type="RefSeq" id="WP_072770125.1">
    <property type="nucleotide sequence ID" value="NZ_CP014487.1"/>
</dbReference>
<dbReference type="PROSITE" id="PS51354">
    <property type="entry name" value="GLUTAREDOXIN_2"/>
    <property type="match status" value="1"/>
</dbReference>
<dbReference type="InterPro" id="IPR002109">
    <property type="entry name" value="Glutaredoxin"/>
</dbReference>
<dbReference type="EMBL" id="MLYK01000026">
    <property type="protein sequence ID" value="OJS95765.1"/>
    <property type="molecule type" value="Genomic_DNA"/>
</dbReference>
<dbReference type="Gene3D" id="3.40.30.10">
    <property type="entry name" value="Glutaredoxin"/>
    <property type="match status" value="1"/>
</dbReference>
<dbReference type="CDD" id="cd02976">
    <property type="entry name" value="NrdH"/>
    <property type="match status" value="1"/>
</dbReference>
<evidence type="ECO:0000313" key="2">
    <source>
        <dbReference type="EMBL" id="OJS95765.1"/>
    </source>
</evidence>
<accession>A0A9X5VCM7</accession>
<name>A0A9X5VCM7_BACCE</name>
<evidence type="ECO:0000313" key="3">
    <source>
        <dbReference type="Proteomes" id="UP000184161"/>
    </source>
</evidence>
<dbReference type="Proteomes" id="UP000184161">
    <property type="component" value="Unassembled WGS sequence"/>
</dbReference>
<dbReference type="SUPFAM" id="SSF52833">
    <property type="entry name" value="Thioredoxin-like"/>
    <property type="match status" value="1"/>
</dbReference>
<dbReference type="AlphaFoldDB" id="A0A9X5VCM7"/>
<evidence type="ECO:0000259" key="1">
    <source>
        <dbReference type="Pfam" id="PF00462"/>
    </source>
</evidence>
<organism evidence="2 3">
    <name type="scientific">Bacillus cereus</name>
    <dbReference type="NCBI Taxonomy" id="1396"/>
    <lineage>
        <taxon>Bacteria</taxon>
        <taxon>Bacillati</taxon>
        <taxon>Bacillota</taxon>
        <taxon>Bacilli</taxon>
        <taxon>Bacillales</taxon>
        <taxon>Bacillaceae</taxon>
        <taxon>Bacillus</taxon>
        <taxon>Bacillus cereus group</taxon>
    </lineage>
</organism>
<sequence>MATKIVMYSGNSCSKCKRAKEMLENCPVDIEIIERNIDESTDARDYLVSVIESNTLPTLVFVENNEDKHIFRGFDENIGKIMEHLGL</sequence>
<dbReference type="Pfam" id="PF00462">
    <property type="entry name" value="Glutaredoxin"/>
    <property type="match status" value="1"/>
</dbReference>
<proteinExistence type="predicted"/>
<feature type="domain" description="Glutaredoxin" evidence="1">
    <location>
        <begin position="5"/>
        <end position="61"/>
    </location>
</feature>